<dbReference type="AlphaFoldDB" id="A0A368NEA8"/>
<protein>
    <recommendedName>
        <fullName evidence="4">Phage portal protein</fullName>
    </recommendedName>
</protein>
<organism evidence="2 3">
    <name type="scientific">Haloplanus salinus</name>
    <dbReference type="NCBI Taxonomy" id="1126245"/>
    <lineage>
        <taxon>Archaea</taxon>
        <taxon>Methanobacteriati</taxon>
        <taxon>Methanobacteriota</taxon>
        <taxon>Stenosarchaea group</taxon>
        <taxon>Halobacteria</taxon>
        <taxon>Halobacteriales</taxon>
        <taxon>Haloferacaceae</taxon>
        <taxon>Haloplanus</taxon>
    </lineage>
</organism>
<keyword evidence="3" id="KW-1185">Reference proteome</keyword>
<gene>
    <name evidence="2" type="ORF">DU504_11840</name>
</gene>
<reference evidence="2 3" key="1">
    <citation type="submission" date="2018-07" db="EMBL/GenBank/DDBJ databases">
        <title>Genome sequences of Haloplanus salinus JCM 18368T.</title>
        <authorList>
            <person name="Kim Y.B."/>
            <person name="Roh S.W."/>
        </authorList>
    </citation>
    <scope>NUCLEOTIDE SEQUENCE [LARGE SCALE GENOMIC DNA]</scope>
    <source>
        <strain evidence="2 3">JCM 18368</strain>
    </source>
</reference>
<dbReference type="InterPro" id="IPR009279">
    <property type="entry name" value="Portal_Mu"/>
</dbReference>
<dbReference type="EMBL" id="QPHM01000001">
    <property type="protein sequence ID" value="RCU47924.1"/>
    <property type="molecule type" value="Genomic_DNA"/>
</dbReference>
<evidence type="ECO:0000313" key="3">
    <source>
        <dbReference type="Proteomes" id="UP000252189"/>
    </source>
</evidence>
<dbReference type="Proteomes" id="UP000252189">
    <property type="component" value="Unassembled WGS sequence"/>
</dbReference>
<feature type="compositionally biased region" description="Polar residues" evidence="1">
    <location>
        <begin position="417"/>
        <end position="433"/>
    </location>
</feature>
<proteinExistence type="predicted"/>
<evidence type="ECO:0000256" key="1">
    <source>
        <dbReference type="SAM" id="MobiDB-lite"/>
    </source>
</evidence>
<feature type="region of interest" description="Disordered" evidence="1">
    <location>
        <begin position="1"/>
        <end position="25"/>
    </location>
</feature>
<feature type="compositionally biased region" description="Basic and acidic residues" evidence="1">
    <location>
        <begin position="434"/>
        <end position="452"/>
    </location>
</feature>
<accession>A0A368NEA8</accession>
<dbReference type="Pfam" id="PF06074">
    <property type="entry name" value="Portal_Mu"/>
    <property type="match status" value="1"/>
</dbReference>
<sequence>MLESPKAVIKQSRGAGGRPRAKEAPKARIAEMRAIRKTDPHVAELVNTLIDYLVGSGGVITPANIPYTDTEQTDEDIADFKVLIENSDFEAVTLPAWVDEAITTGTGFLETVVEDERFKPKILPTERMSILTDEFGNTTGYEMENPGGGEPIEFAPYDLAVLRFVKFPGEDFGRSLIEPIEEHVNMLRDMEIDLARFVATKAYPPVIWKLGTDERPWNQTQIQDFIDSLRDIEPDSMIGVGHDVEHDVVGVTSTSSKAGAMNLDSTFAHLLNRIHVGIGVPEFLNGGGNAGRNSAVATMPKFDRRIQRFRLAIRQAVRYQIFVSILGHPSPEDYAEIPPDFEFGQHSSEEERLETEEALKLFSMGFLKREAFAARVGIDPETEMPGDADLQEVIDLLTELSGAGDRIQNPEGGRPTDTGTGERSSGRSVATRQNPERPTDDDSRPQRDIGQE</sequence>
<name>A0A368NEA8_9EURY</name>
<evidence type="ECO:0000313" key="2">
    <source>
        <dbReference type="EMBL" id="RCU47924.1"/>
    </source>
</evidence>
<feature type="region of interest" description="Disordered" evidence="1">
    <location>
        <begin position="401"/>
        <end position="452"/>
    </location>
</feature>
<comment type="caution">
    <text evidence="2">The sequence shown here is derived from an EMBL/GenBank/DDBJ whole genome shotgun (WGS) entry which is preliminary data.</text>
</comment>
<evidence type="ECO:0008006" key="4">
    <source>
        <dbReference type="Google" id="ProtNLM"/>
    </source>
</evidence>